<name>A0ABU8VJR9_9BURK</name>
<keyword evidence="2" id="KW-1003">Cell membrane</keyword>
<evidence type="ECO:0000256" key="4">
    <source>
        <dbReference type="ARBA" id="ARBA00022519"/>
    </source>
</evidence>
<comment type="subcellular location">
    <subcellularLocation>
        <location evidence="1">Cell inner membrane</location>
        <topology evidence="1">Single-pass membrane protein</topology>
    </subcellularLocation>
</comment>
<dbReference type="EMBL" id="JBBKZU010000010">
    <property type="protein sequence ID" value="MEJ8813922.1"/>
    <property type="molecule type" value="Genomic_DNA"/>
</dbReference>
<keyword evidence="7" id="KW-0472">Membrane</keyword>
<gene>
    <name evidence="8" type="ORF">WKW77_22740</name>
</gene>
<keyword evidence="3" id="KW-0488">Methylation</keyword>
<evidence type="ECO:0000313" key="9">
    <source>
        <dbReference type="Proteomes" id="UP001365846"/>
    </source>
</evidence>
<evidence type="ECO:0000313" key="8">
    <source>
        <dbReference type="EMBL" id="MEJ8813922.1"/>
    </source>
</evidence>
<evidence type="ECO:0000256" key="2">
    <source>
        <dbReference type="ARBA" id="ARBA00022475"/>
    </source>
</evidence>
<proteinExistence type="predicted"/>
<evidence type="ECO:0000256" key="5">
    <source>
        <dbReference type="ARBA" id="ARBA00022692"/>
    </source>
</evidence>
<dbReference type="NCBIfam" id="TIGR02532">
    <property type="entry name" value="IV_pilin_GFxxxE"/>
    <property type="match status" value="1"/>
</dbReference>
<dbReference type="PROSITE" id="PS00409">
    <property type="entry name" value="PROKAR_NTER_METHYL"/>
    <property type="match status" value="1"/>
</dbReference>
<dbReference type="PANTHER" id="PTHR39583">
    <property type="entry name" value="TYPE II SECRETION SYSTEM PROTEIN J-RELATED"/>
    <property type="match status" value="1"/>
</dbReference>
<keyword evidence="4" id="KW-0997">Cell inner membrane</keyword>
<dbReference type="Pfam" id="PF07963">
    <property type="entry name" value="N_methyl"/>
    <property type="match status" value="1"/>
</dbReference>
<evidence type="ECO:0000256" key="3">
    <source>
        <dbReference type="ARBA" id="ARBA00022481"/>
    </source>
</evidence>
<dbReference type="RefSeq" id="WP_340359142.1">
    <property type="nucleotide sequence ID" value="NZ_JBBKZU010000010.1"/>
</dbReference>
<dbReference type="PANTHER" id="PTHR39583:SF2">
    <property type="entry name" value="TYPE II SECRETION SYSTEM PROTEIN J"/>
    <property type="match status" value="1"/>
</dbReference>
<keyword evidence="9" id="KW-1185">Reference proteome</keyword>
<comment type="caution">
    <text evidence="8">The sequence shown here is derived from an EMBL/GenBank/DDBJ whole genome shotgun (WGS) entry which is preliminary data.</text>
</comment>
<evidence type="ECO:0000256" key="7">
    <source>
        <dbReference type="ARBA" id="ARBA00023136"/>
    </source>
</evidence>
<dbReference type="InterPro" id="IPR012902">
    <property type="entry name" value="N_methyl_site"/>
</dbReference>
<sequence length="215" mass="23618">MRRARGFTLIELLVAIAVMSMLAIMSWRGLDGMARAQAVNRERGDAVLTLQTALTQWGADLDATVALSRISAIDWDGRVLRMTRRSTDGDTPRIHVVAWTLLTDPATGTRWRRWQSPGFTTQPEWQQAWDRAAAWAQGSSTDAGDAQVDLLPVAEWRVYYFRNDAWSPAVSAEALGASTPLPDGVRLVISIPSGASLSGTITRDWVRPSVTVPKS</sequence>
<dbReference type="SUPFAM" id="SSF54523">
    <property type="entry name" value="Pili subunits"/>
    <property type="match status" value="1"/>
</dbReference>
<dbReference type="Proteomes" id="UP001365846">
    <property type="component" value="Unassembled WGS sequence"/>
</dbReference>
<protein>
    <submittedName>
        <fullName evidence="8">Prepilin-type N-terminal cleavage/methylation domain-containing protein</fullName>
    </submittedName>
</protein>
<keyword evidence="5" id="KW-0812">Transmembrane</keyword>
<reference evidence="8 9" key="1">
    <citation type="submission" date="2024-03" db="EMBL/GenBank/DDBJ databases">
        <title>Novel species of the genus Variovorax.</title>
        <authorList>
            <person name="Liu Q."/>
            <person name="Xin Y.-H."/>
        </authorList>
    </citation>
    <scope>NUCLEOTIDE SEQUENCE [LARGE SCALE GENOMIC DNA]</scope>
    <source>
        <strain evidence="8 9">KACC 18899</strain>
    </source>
</reference>
<evidence type="ECO:0000256" key="6">
    <source>
        <dbReference type="ARBA" id="ARBA00022989"/>
    </source>
</evidence>
<keyword evidence="6" id="KW-1133">Transmembrane helix</keyword>
<organism evidence="8 9">
    <name type="scientific">Variovorax ureilyticus</name>
    <dbReference type="NCBI Taxonomy" id="1836198"/>
    <lineage>
        <taxon>Bacteria</taxon>
        <taxon>Pseudomonadati</taxon>
        <taxon>Pseudomonadota</taxon>
        <taxon>Betaproteobacteria</taxon>
        <taxon>Burkholderiales</taxon>
        <taxon>Comamonadaceae</taxon>
        <taxon>Variovorax</taxon>
    </lineage>
</organism>
<evidence type="ECO:0000256" key="1">
    <source>
        <dbReference type="ARBA" id="ARBA00004377"/>
    </source>
</evidence>
<dbReference type="InterPro" id="IPR045584">
    <property type="entry name" value="Pilin-like"/>
</dbReference>
<dbReference type="InterPro" id="IPR051621">
    <property type="entry name" value="T2SS_protein_J"/>
</dbReference>
<accession>A0ABU8VJR9</accession>